<protein>
    <recommendedName>
        <fullName evidence="3">CCHC-type domain-containing protein</fullName>
    </recommendedName>
</protein>
<evidence type="ECO:0000256" key="2">
    <source>
        <dbReference type="SAM" id="MobiDB-lite"/>
    </source>
</evidence>
<dbReference type="InterPro" id="IPR001878">
    <property type="entry name" value="Znf_CCHC"/>
</dbReference>
<dbReference type="GeneID" id="94432062"/>
<dbReference type="SUPFAM" id="SSF57756">
    <property type="entry name" value="Retrovirus zinc finger-like domains"/>
    <property type="match status" value="1"/>
</dbReference>
<dbReference type="OrthoDB" id="5970at2759"/>
<dbReference type="VEuPathDB" id="ToxoDB:CSUI_008726"/>
<accession>A0A2C6KLY5</accession>
<proteinExistence type="predicted"/>
<feature type="compositionally biased region" description="Basic residues" evidence="2">
    <location>
        <begin position="169"/>
        <end position="179"/>
    </location>
</feature>
<reference evidence="4 5" key="1">
    <citation type="journal article" date="2017" name="Int. J. Parasitol.">
        <title>The genome of the protozoan parasite Cystoisospora suis and a reverse vaccinology approach to identify vaccine candidates.</title>
        <authorList>
            <person name="Palmieri N."/>
            <person name="Shrestha A."/>
            <person name="Ruttkowski B."/>
            <person name="Beck T."/>
            <person name="Vogl C."/>
            <person name="Tomley F."/>
            <person name="Blake D.P."/>
            <person name="Joachim A."/>
        </authorList>
    </citation>
    <scope>NUCLEOTIDE SEQUENCE [LARGE SCALE GENOMIC DNA]</scope>
    <source>
        <strain evidence="4 5">Wien I</strain>
    </source>
</reference>
<sequence>MTHLVVACGDFTRLTLEQLQARAEAFALGEHLQERKNNQGTPTPPASILAAKELKSDLGNQCFECGANDHWAKDCPHRLRKLEPRPRYGEPRVECRICRKRGHDAQVCWFKGMSRCKRCQGFGHQEQVCHLATRGVRGSIRPNKEPSTGSERRRADKRRSSRSPSRTLSRSRSRERHSR</sequence>
<dbReference type="GO" id="GO:0008270">
    <property type="term" value="F:zinc ion binding"/>
    <property type="evidence" value="ECO:0007669"/>
    <property type="project" value="UniProtKB-KW"/>
</dbReference>
<dbReference type="EMBL" id="MIGC01004958">
    <property type="protein sequence ID" value="PHJ17454.1"/>
    <property type="molecule type" value="Genomic_DNA"/>
</dbReference>
<keyword evidence="1" id="KW-0479">Metal-binding</keyword>
<feature type="non-terminal residue" evidence="4">
    <location>
        <position position="179"/>
    </location>
</feature>
<name>A0A2C6KLY5_9APIC</name>
<dbReference type="Proteomes" id="UP000221165">
    <property type="component" value="Unassembled WGS sequence"/>
</dbReference>
<keyword evidence="5" id="KW-1185">Reference proteome</keyword>
<gene>
    <name evidence="4" type="ORF">CSUI_008726</name>
</gene>
<evidence type="ECO:0000313" key="4">
    <source>
        <dbReference type="EMBL" id="PHJ17454.1"/>
    </source>
</evidence>
<keyword evidence="1" id="KW-0863">Zinc-finger</keyword>
<dbReference type="Pfam" id="PF00098">
    <property type="entry name" value="zf-CCHC"/>
    <property type="match status" value="1"/>
</dbReference>
<keyword evidence="1" id="KW-0862">Zinc</keyword>
<dbReference type="SMART" id="SM00343">
    <property type="entry name" value="ZnF_C2HC"/>
    <property type="match status" value="3"/>
</dbReference>
<comment type="caution">
    <text evidence="4">The sequence shown here is derived from an EMBL/GenBank/DDBJ whole genome shotgun (WGS) entry which is preliminary data.</text>
</comment>
<feature type="region of interest" description="Disordered" evidence="2">
    <location>
        <begin position="138"/>
        <end position="179"/>
    </location>
</feature>
<evidence type="ECO:0000256" key="1">
    <source>
        <dbReference type="PROSITE-ProRule" id="PRU00047"/>
    </source>
</evidence>
<dbReference type="PROSITE" id="PS50158">
    <property type="entry name" value="ZF_CCHC"/>
    <property type="match status" value="1"/>
</dbReference>
<dbReference type="GO" id="GO:0003676">
    <property type="term" value="F:nucleic acid binding"/>
    <property type="evidence" value="ECO:0007669"/>
    <property type="project" value="InterPro"/>
</dbReference>
<organism evidence="4 5">
    <name type="scientific">Cystoisospora suis</name>
    <dbReference type="NCBI Taxonomy" id="483139"/>
    <lineage>
        <taxon>Eukaryota</taxon>
        <taxon>Sar</taxon>
        <taxon>Alveolata</taxon>
        <taxon>Apicomplexa</taxon>
        <taxon>Conoidasida</taxon>
        <taxon>Coccidia</taxon>
        <taxon>Eucoccidiorida</taxon>
        <taxon>Eimeriorina</taxon>
        <taxon>Sarcocystidae</taxon>
        <taxon>Cystoisospora</taxon>
    </lineage>
</organism>
<dbReference type="RefSeq" id="XP_067919175.1">
    <property type="nucleotide sequence ID" value="XM_068068851.1"/>
</dbReference>
<dbReference type="AlphaFoldDB" id="A0A2C6KLY5"/>
<evidence type="ECO:0000313" key="5">
    <source>
        <dbReference type="Proteomes" id="UP000221165"/>
    </source>
</evidence>
<dbReference type="Gene3D" id="4.10.60.10">
    <property type="entry name" value="Zinc finger, CCHC-type"/>
    <property type="match status" value="1"/>
</dbReference>
<evidence type="ECO:0000259" key="3">
    <source>
        <dbReference type="PROSITE" id="PS50158"/>
    </source>
</evidence>
<dbReference type="InterPro" id="IPR036875">
    <property type="entry name" value="Znf_CCHC_sf"/>
</dbReference>
<feature type="domain" description="CCHC-type" evidence="3">
    <location>
        <begin position="62"/>
        <end position="76"/>
    </location>
</feature>